<keyword evidence="1" id="KW-0472">Membrane</keyword>
<sequence>MRVPGLSHPETALAGVVLVASYLALVRWLRRRNIRNLARRYASYVEDPYSMDYKTAFEIFQNVITYEFPSTYAYATQFALIKSYAVAHGTRLLARTSRLTSAQRVGKRAEDTVVLLSEILVAGIDSDRGCRALSKINWLHRQYQSYITNDEMIYTLALFILEPLRWGDAVEWRKWTDLERVAIFTYWREIGHRMGMSGIPETIPCLQRWAAEFADKHAKFADSNVHCTTAALNLFLRSLPAFLRGLGTQVCTCFVEEHVRPMIGLSHPHWFIAATVQNLVMIRAFLLRNFFLPRLSLYHGLGTMDKAGRVHRHIYAFEPWYVSETAWSSLKKFTPGLWPGSLPGPEFSSEGYLPEEVGPHEYVERSKRSVMREAEQMAEYARKGGALGNGCPFAFSD</sequence>
<evidence type="ECO:0000313" key="4">
    <source>
        <dbReference type="Proteomes" id="UP000078544"/>
    </source>
</evidence>
<dbReference type="InterPro" id="IPR046366">
    <property type="entry name" value="MPAB"/>
</dbReference>
<gene>
    <name evidence="3" type="ORF">AAL_00855</name>
</gene>
<evidence type="ECO:0000259" key="2">
    <source>
        <dbReference type="Pfam" id="PF09995"/>
    </source>
</evidence>
<organism evidence="3 4">
    <name type="scientific">Moelleriella libera RCEF 2490</name>
    <dbReference type="NCBI Taxonomy" id="1081109"/>
    <lineage>
        <taxon>Eukaryota</taxon>
        <taxon>Fungi</taxon>
        <taxon>Dikarya</taxon>
        <taxon>Ascomycota</taxon>
        <taxon>Pezizomycotina</taxon>
        <taxon>Sordariomycetes</taxon>
        <taxon>Hypocreomycetidae</taxon>
        <taxon>Hypocreales</taxon>
        <taxon>Clavicipitaceae</taxon>
        <taxon>Moelleriella</taxon>
    </lineage>
</organism>
<dbReference type="PANTHER" id="PTHR36124">
    <property type="match status" value="1"/>
</dbReference>
<keyword evidence="1" id="KW-1133">Transmembrane helix</keyword>
<proteinExistence type="predicted"/>
<dbReference type="EMBL" id="AZGY01000001">
    <property type="protein sequence ID" value="OAA33390.1"/>
    <property type="molecule type" value="Genomic_DNA"/>
</dbReference>
<protein>
    <recommendedName>
        <fullName evidence="2">ER-bound oxygenase mpaB/mpaB'/Rubber oxygenase catalytic domain-containing protein</fullName>
    </recommendedName>
</protein>
<dbReference type="OrthoDB" id="545169at2759"/>
<dbReference type="GO" id="GO:0016491">
    <property type="term" value="F:oxidoreductase activity"/>
    <property type="evidence" value="ECO:0007669"/>
    <property type="project" value="InterPro"/>
</dbReference>
<reference evidence="3 4" key="1">
    <citation type="journal article" date="2016" name="Genome Biol. Evol.">
        <title>Divergent and convergent evolution of fungal pathogenicity.</title>
        <authorList>
            <person name="Shang Y."/>
            <person name="Xiao G."/>
            <person name="Zheng P."/>
            <person name="Cen K."/>
            <person name="Zhan S."/>
            <person name="Wang C."/>
        </authorList>
    </citation>
    <scope>NUCLEOTIDE SEQUENCE [LARGE SCALE GENOMIC DNA]</scope>
    <source>
        <strain evidence="3 4">RCEF 2490</strain>
    </source>
</reference>
<dbReference type="STRING" id="1081109.A0A166V8M9"/>
<keyword evidence="1" id="KW-0812">Transmembrane</keyword>
<keyword evidence="4" id="KW-1185">Reference proteome</keyword>
<comment type="caution">
    <text evidence="3">The sequence shown here is derived from an EMBL/GenBank/DDBJ whole genome shotgun (WGS) entry which is preliminary data.</text>
</comment>
<dbReference type="PANTHER" id="PTHR36124:SF1">
    <property type="entry name" value="ER-BOUND OXYGENASE MPAB_MPAB'_RUBBER OXYGENASE CATALYTIC DOMAIN-CONTAINING PROTEIN"/>
    <property type="match status" value="1"/>
</dbReference>
<name>A0A166V8M9_9HYPO</name>
<feature type="domain" description="ER-bound oxygenase mpaB/mpaB'/Rubber oxygenase catalytic" evidence="2">
    <location>
        <begin position="104"/>
        <end position="270"/>
    </location>
</feature>
<evidence type="ECO:0000256" key="1">
    <source>
        <dbReference type="SAM" id="Phobius"/>
    </source>
</evidence>
<dbReference type="Proteomes" id="UP000078544">
    <property type="component" value="Unassembled WGS sequence"/>
</dbReference>
<evidence type="ECO:0000313" key="3">
    <source>
        <dbReference type="EMBL" id="OAA33390.1"/>
    </source>
</evidence>
<dbReference type="InterPro" id="IPR018713">
    <property type="entry name" value="MPAB/Lcp_cat_dom"/>
</dbReference>
<dbReference type="Pfam" id="PF09995">
    <property type="entry name" value="MPAB_Lcp_cat"/>
    <property type="match status" value="1"/>
</dbReference>
<dbReference type="AlphaFoldDB" id="A0A166V8M9"/>
<feature type="transmembrane region" description="Helical" evidence="1">
    <location>
        <begin position="12"/>
        <end position="30"/>
    </location>
</feature>
<accession>A0A166V8M9</accession>